<proteinExistence type="predicted"/>
<dbReference type="EMBL" id="CP019717">
    <property type="protein sequence ID" value="QHZ51156.1"/>
    <property type="molecule type" value="Genomic_DNA"/>
</dbReference>
<name>A0A6C0QV78_9BACL</name>
<sequence length="110" mass="12550">MYFTFNQNNSGGFFIENDEVCEYVIIEAETAEQANKKAEEIGIYFDGCSTGYDCPCCGDRWDAQYSDDKGTEEPEIYGVPVYEVKKGLFRSQAHIYRLDGSKEVVNIRDN</sequence>
<reference evidence="3 4" key="1">
    <citation type="journal article" date="2020" name="Int. J. Med. Microbiol.">
        <title>Discovery of Paenibacillus larvae ERIC V: Phenotypic and genomic comparison to genotypes ERIC I-IV reveal different inventories of virulence factors which correlate with epidemiological prevalences of American Foulbrood.</title>
        <authorList>
            <person name="Beims H."/>
            <person name="Bunk B."/>
            <person name="Erler S."/>
            <person name="Mohr K.I."/>
            <person name="Sproer C."/>
            <person name="Pradella S."/>
            <person name="Gunther G."/>
            <person name="Rohde M."/>
            <person name="von der Ohe W."/>
            <person name="Steinert M."/>
        </authorList>
    </citation>
    <scope>NUCLEOTIDE SEQUENCE [LARGE SCALE GENOMIC DNA]</scope>
    <source>
        <strain evidence="3">Eric_V</strain>
    </source>
</reference>
<dbReference type="EMBL" id="CP019717">
    <property type="protein sequence ID" value="QHZ52347.1"/>
    <property type="molecule type" value="Genomic_DNA"/>
</dbReference>
<evidence type="ECO:0000259" key="1">
    <source>
        <dbReference type="Pfam" id="PF23969"/>
    </source>
</evidence>
<dbReference type="AlphaFoldDB" id="A0A6C0QV78"/>
<dbReference type="Proteomes" id="UP000464330">
    <property type="component" value="Chromosome"/>
</dbReference>
<gene>
    <name evidence="2" type="ORF">ERICV_02008</name>
    <name evidence="3" type="ORF">ERICV_03235</name>
</gene>
<dbReference type="InterPro" id="IPR055720">
    <property type="entry name" value="DUF7296"/>
</dbReference>
<accession>A0A6C0QV78</accession>
<dbReference type="RefSeq" id="WP_172423199.1">
    <property type="nucleotide sequence ID" value="NZ_CP019717.1"/>
</dbReference>
<evidence type="ECO:0000313" key="2">
    <source>
        <dbReference type="EMBL" id="QHZ51156.1"/>
    </source>
</evidence>
<dbReference type="Pfam" id="PF23969">
    <property type="entry name" value="DUF7296"/>
    <property type="match status" value="1"/>
</dbReference>
<protein>
    <recommendedName>
        <fullName evidence="1">DUF7296 domain-containing protein</fullName>
    </recommendedName>
</protein>
<organism evidence="3 4">
    <name type="scientific">Paenibacillus larvae subsp. larvae</name>
    <dbReference type="NCBI Taxonomy" id="147375"/>
    <lineage>
        <taxon>Bacteria</taxon>
        <taxon>Bacillati</taxon>
        <taxon>Bacillota</taxon>
        <taxon>Bacilli</taxon>
        <taxon>Bacillales</taxon>
        <taxon>Paenibacillaceae</taxon>
        <taxon>Paenibacillus</taxon>
    </lineage>
</organism>
<evidence type="ECO:0000313" key="4">
    <source>
        <dbReference type="Proteomes" id="UP000464330"/>
    </source>
</evidence>
<feature type="domain" description="DUF7296" evidence="1">
    <location>
        <begin position="1"/>
        <end position="105"/>
    </location>
</feature>
<evidence type="ECO:0000313" key="3">
    <source>
        <dbReference type="EMBL" id="QHZ52347.1"/>
    </source>
</evidence>